<organism evidence="9">
    <name type="scientific">Streptomyces tacrolimicus</name>
    <dbReference type="NCBI Taxonomy" id="330919"/>
    <lineage>
        <taxon>Bacteria</taxon>
        <taxon>Bacillati</taxon>
        <taxon>Actinomycetota</taxon>
        <taxon>Actinomycetes</taxon>
        <taxon>Kitasatosporales</taxon>
        <taxon>Streptomycetaceae</taxon>
        <taxon>Streptomyces</taxon>
    </lineage>
</organism>
<dbReference type="FunFam" id="1.10.630.10:FF:000018">
    <property type="entry name" value="Cytochrome P450 monooxygenase"/>
    <property type="match status" value="1"/>
</dbReference>
<dbReference type="GO" id="GO:0005506">
    <property type="term" value="F:iron ion binding"/>
    <property type="evidence" value="ECO:0007669"/>
    <property type="project" value="InterPro"/>
</dbReference>
<feature type="region of interest" description="Disordered" evidence="8">
    <location>
        <begin position="43"/>
        <end position="74"/>
    </location>
</feature>
<dbReference type="InterPro" id="IPR036396">
    <property type="entry name" value="Cyt_P450_sf"/>
</dbReference>
<evidence type="ECO:0000256" key="7">
    <source>
        <dbReference type="RuleBase" id="RU000461"/>
    </source>
</evidence>
<dbReference type="PANTHER" id="PTHR46696">
    <property type="entry name" value="P450, PUTATIVE (EUROFUNG)-RELATED"/>
    <property type="match status" value="1"/>
</dbReference>
<keyword evidence="2 7" id="KW-0349">Heme</keyword>
<evidence type="ECO:0000256" key="3">
    <source>
        <dbReference type="ARBA" id="ARBA00022723"/>
    </source>
</evidence>
<dbReference type="PROSITE" id="PS00086">
    <property type="entry name" value="CYTOCHROME_P450"/>
    <property type="match status" value="1"/>
</dbReference>
<proteinExistence type="inferred from homology"/>
<evidence type="ECO:0000256" key="8">
    <source>
        <dbReference type="SAM" id="MobiDB-lite"/>
    </source>
</evidence>
<dbReference type="AlphaFoldDB" id="E9KTK1"/>
<dbReference type="GO" id="GO:0020037">
    <property type="term" value="F:heme binding"/>
    <property type="evidence" value="ECO:0007669"/>
    <property type="project" value="InterPro"/>
</dbReference>
<keyword evidence="5 7" id="KW-0408">Iron</keyword>
<dbReference type="GO" id="GO:0004497">
    <property type="term" value="F:monooxygenase activity"/>
    <property type="evidence" value="ECO:0007669"/>
    <property type="project" value="UniProtKB-KW"/>
</dbReference>
<dbReference type="Gene3D" id="1.10.630.10">
    <property type="entry name" value="Cytochrome P450"/>
    <property type="match status" value="1"/>
</dbReference>
<keyword evidence="3 7" id="KW-0479">Metal-binding</keyword>
<keyword evidence="4 7" id="KW-0560">Oxidoreductase</keyword>
<evidence type="ECO:0000256" key="4">
    <source>
        <dbReference type="ARBA" id="ARBA00023002"/>
    </source>
</evidence>
<evidence type="ECO:0000256" key="6">
    <source>
        <dbReference type="ARBA" id="ARBA00023033"/>
    </source>
</evidence>
<dbReference type="InterPro" id="IPR002397">
    <property type="entry name" value="Cyt_P450_B"/>
</dbReference>
<comment type="similarity">
    <text evidence="1 7">Belongs to the cytochrome P450 family.</text>
</comment>
<dbReference type="GO" id="GO:0016705">
    <property type="term" value="F:oxidoreductase activity, acting on paired donors, with incorporation or reduction of molecular oxygen"/>
    <property type="evidence" value="ECO:0007669"/>
    <property type="project" value="InterPro"/>
</dbReference>
<dbReference type="SUPFAM" id="SSF48264">
    <property type="entry name" value="Cytochrome P450"/>
    <property type="match status" value="1"/>
</dbReference>
<dbReference type="PRINTS" id="PR00359">
    <property type="entry name" value="BP450"/>
</dbReference>
<accession>E9KTK1</accession>
<sequence length="453" mass="50024">MTGNVATSESERVGAASRVQPAAPATPAIFLSEHSLCIRPSHQNAGRILPPKGEDVSQNQEDDTEFDIFSPPSGENPFAVYDGMRGRCPVARSERLGGYWIATRHQVVEDVAKNPDLFSSSSISVPKDAFGDELAERPPITLDPPRHGPFRKLLLPAFGPRQIRRMEPLVREHARELLAEIEPRGHCDAAAEYAKKIPLRFMARMMGCPPEQQEAFGERMRAILDSNDMDEIQNAMSETQEFLQELIEDRTKNPQDDLVGLILSTEIDGIKLNAEELLGALVLIITAGIDTTWSAIGSSLWHLARTPEDRARLSASPELIPSAVEEFLRSYSPVQIARVVTRDTDFHGARLNKGDSILMGIPSANRDAVEFPDSDRVVIDRATNRHLAFGVGIHRCIGSTVARLEMRVALEEWLRAIPDFSLAGDDPVTWSTGHVWGPRRLDVEFGGRHGSPA</sequence>
<name>E9KTK1_STRTA</name>
<protein>
    <submittedName>
        <fullName evidence="9">Probable cytochrome P450</fullName>
    </submittedName>
</protein>
<evidence type="ECO:0000256" key="5">
    <source>
        <dbReference type="ARBA" id="ARBA00023004"/>
    </source>
</evidence>
<evidence type="ECO:0000313" key="9">
    <source>
        <dbReference type="EMBL" id="ADU56356.1"/>
    </source>
</evidence>
<reference evidence="9" key="1">
    <citation type="journal article" date="2011" name="J. Am. Chem. Soc.">
        <title>Biosynthesis of the allylmalonyl-CoA extender unit for the FK506 polyketide synthase proceeds through a dedicated polyketide synthase and facilitates the mutasynthesis of analogues.</title>
        <authorList>
            <person name="Mo S."/>
            <person name="Kim D.H."/>
            <person name="Lee J.H."/>
            <person name="Park J.W."/>
            <person name="Basnet D.B."/>
            <person name="Ban Y.H."/>
            <person name="Yoo Y.J."/>
            <person name="Chen S.W."/>
            <person name="Park S.R."/>
            <person name="Choi E.A."/>
            <person name="Kim E."/>
            <person name="Jin Y.Y."/>
            <person name="Lee S.K."/>
            <person name="Park J.Y."/>
            <person name="Liu Y."/>
            <person name="Lee M.O."/>
            <person name="Lee K.S."/>
            <person name="Kim S.J."/>
            <person name="Kim D."/>
            <person name="Park B.C."/>
            <person name="Lee S.G."/>
            <person name="Kwon H.J."/>
            <person name="Suh J.W."/>
            <person name="Moore B.S."/>
            <person name="Lim S.K."/>
            <person name="Yoon Y.J."/>
        </authorList>
    </citation>
    <scope>NUCLEOTIDE SEQUENCE</scope>
    <source>
        <strain evidence="9">ATCC 55098</strain>
    </source>
</reference>
<gene>
    <name evidence="9" type="ORF">Tcs_55098_003</name>
</gene>
<keyword evidence="6 7" id="KW-0503">Monooxygenase</keyword>
<dbReference type="PANTHER" id="PTHR46696:SF6">
    <property type="entry name" value="P450, PUTATIVE (EUROFUNG)-RELATED"/>
    <property type="match status" value="1"/>
</dbReference>
<evidence type="ECO:0000256" key="2">
    <source>
        <dbReference type="ARBA" id="ARBA00022617"/>
    </source>
</evidence>
<dbReference type="InterPro" id="IPR017972">
    <property type="entry name" value="Cyt_P450_CS"/>
</dbReference>
<dbReference type="EMBL" id="HM116538">
    <property type="protein sequence ID" value="ADU56356.1"/>
    <property type="molecule type" value="Genomic_DNA"/>
</dbReference>
<dbReference type="Pfam" id="PF00067">
    <property type="entry name" value="p450"/>
    <property type="match status" value="2"/>
</dbReference>
<dbReference type="InterPro" id="IPR001128">
    <property type="entry name" value="Cyt_P450"/>
</dbReference>
<evidence type="ECO:0000256" key="1">
    <source>
        <dbReference type="ARBA" id="ARBA00010617"/>
    </source>
</evidence>
<dbReference type="PRINTS" id="PR00385">
    <property type="entry name" value="P450"/>
</dbReference>